<name>A0A0D2FKZ8_9EURO</name>
<keyword evidence="2" id="KW-0408">Iron</keyword>
<feature type="domain" description="Fe2OG dioxygenase" evidence="4">
    <location>
        <begin position="194"/>
        <end position="299"/>
    </location>
</feature>
<dbReference type="InterPro" id="IPR050231">
    <property type="entry name" value="Iron_ascorbate_oxido_reductase"/>
</dbReference>
<evidence type="ECO:0000256" key="3">
    <source>
        <dbReference type="SAM" id="MobiDB-lite"/>
    </source>
</evidence>
<dbReference type="EMBL" id="KN847317">
    <property type="protein sequence ID" value="KIW60824.1"/>
    <property type="molecule type" value="Genomic_DNA"/>
</dbReference>
<dbReference type="AlphaFoldDB" id="A0A0D2FKZ8"/>
<evidence type="ECO:0000256" key="1">
    <source>
        <dbReference type="ARBA" id="ARBA00008056"/>
    </source>
</evidence>
<evidence type="ECO:0000256" key="2">
    <source>
        <dbReference type="RuleBase" id="RU003682"/>
    </source>
</evidence>
<keyword evidence="6" id="KW-1185">Reference proteome</keyword>
<evidence type="ECO:0000313" key="5">
    <source>
        <dbReference type="EMBL" id="KIW60824.1"/>
    </source>
</evidence>
<dbReference type="HOGENOM" id="CLU_010119_4_0_1"/>
<evidence type="ECO:0000313" key="6">
    <source>
        <dbReference type="Proteomes" id="UP000054342"/>
    </source>
</evidence>
<organism evidence="5 6">
    <name type="scientific">Exophiala xenobiotica</name>
    <dbReference type="NCBI Taxonomy" id="348802"/>
    <lineage>
        <taxon>Eukaryota</taxon>
        <taxon>Fungi</taxon>
        <taxon>Dikarya</taxon>
        <taxon>Ascomycota</taxon>
        <taxon>Pezizomycotina</taxon>
        <taxon>Eurotiomycetes</taxon>
        <taxon>Chaetothyriomycetidae</taxon>
        <taxon>Chaetothyriales</taxon>
        <taxon>Herpotrichiellaceae</taxon>
        <taxon>Exophiala</taxon>
    </lineage>
</organism>
<dbReference type="RefSeq" id="XP_013321408.1">
    <property type="nucleotide sequence ID" value="XM_013465954.1"/>
</dbReference>
<reference evidence="5 6" key="1">
    <citation type="submission" date="2015-01" db="EMBL/GenBank/DDBJ databases">
        <title>The Genome Sequence of Exophiala xenobiotica CBS118157.</title>
        <authorList>
            <consortium name="The Broad Institute Genomics Platform"/>
            <person name="Cuomo C."/>
            <person name="de Hoog S."/>
            <person name="Gorbushina A."/>
            <person name="Stielow B."/>
            <person name="Teixiera M."/>
            <person name="Abouelleil A."/>
            <person name="Chapman S.B."/>
            <person name="Priest M."/>
            <person name="Young S.K."/>
            <person name="Wortman J."/>
            <person name="Nusbaum C."/>
            <person name="Birren B."/>
        </authorList>
    </citation>
    <scope>NUCLEOTIDE SEQUENCE [LARGE SCALE GENOMIC DNA]</scope>
    <source>
        <strain evidence="5 6">CBS 118157</strain>
    </source>
</reference>
<dbReference type="PROSITE" id="PS51471">
    <property type="entry name" value="FE2OG_OXY"/>
    <property type="match status" value="1"/>
</dbReference>
<comment type="similarity">
    <text evidence="1 2">Belongs to the iron/ascorbate-dependent oxidoreductase family.</text>
</comment>
<dbReference type="PANTHER" id="PTHR47990">
    <property type="entry name" value="2-OXOGLUTARATE (2OG) AND FE(II)-DEPENDENT OXYGENASE SUPERFAMILY PROTEIN-RELATED"/>
    <property type="match status" value="1"/>
</dbReference>
<dbReference type="GO" id="GO:0046872">
    <property type="term" value="F:metal ion binding"/>
    <property type="evidence" value="ECO:0007669"/>
    <property type="project" value="UniProtKB-KW"/>
</dbReference>
<dbReference type="Gene3D" id="2.60.120.330">
    <property type="entry name" value="B-lactam Antibiotic, Isopenicillin N Synthase, Chain"/>
    <property type="match status" value="1"/>
</dbReference>
<dbReference type="InterPro" id="IPR027443">
    <property type="entry name" value="IPNS-like_sf"/>
</dbReference>
<accession>A0A0D2FKZ8</accession>
<dbReference type="InterPro" id="IPR044861">
    <property type="entry name" value="IPNS-like_FE2OG_OXY"/>
</dbReference>
<dbReference type="Pfam" id="PF14226">
    <property type="entry name" value="DIOX_N"/>
    <property type="match status" value="1"/>
</dbReference>
<dbReference type="InterPro" id="IPR005123">
    <property type="entry name" value="Oxoglu/Fe-dep_dioxygenase_dom"/>
</dbReference>
<dbReference type="GO" id="GO:0016491">
    <property type="term" value="F:oxidoreductase activity"/>
    <property type="evidence" value="ECO:0007669"/>
    <property type="project" value="UniProtKB-KW"/>
</dbReference>
<proteinExistence type="inferred from homology"/>
<dbReference type="FunFam" id="2.60.120.330:FF:000045">
    <property type="entry name" value="Oxidoreductase, 2OG-Fe(II) oxygenase family, putative"/>
    <property type="match status" value="1"/>
</dbReference>
<sequence length="366" mass="41618">MATQEIPEALTAPTQTFQNAPPFPDDVPTAPLLRLSLAKLIERDVNEVNRFVRACEDLGFFYLDLSGPGDSLLADADQLFKTGEELFDLPLEEKKKYDFMHKNSYFGYKGFGANVVDRKGNLDRNEFYNVSKDDMFGISDPWPAPEVISSRRPLMKSFISSAHGIVTLVLTLLNEHLRLPENTLQDMHRLEGHSGDQIRFVKAPPQPMDDRRTALGEHTDFGSVTVLFNRLGGLQVLPPGRDAQWCYVKPLPNHAIINLGDAMVKFTNGLLRSNIHRVVAPPGQQAEYTRYSLVYFNRPENEVMLKRLNTSEMIPPLEHDEVEEEINSKDWIIRRALGHRIAIHGDQAFDFDRIKGTEEKSQRAYL</sequence>
<dbReference type="GO" id="GO:0044283">
    <property type="term" value="P:small molecule biosynthetic process"/>
    <property type="evidence" value="ECO:0007669"/>
    <property type="project" value="UniProtKB-ARBA"/>
</dbReference>
<dbReference type="OrthoDB" id="288590at2759"/>
<gene>
    <name evidence="5" type="ORF">PV05_01010</name>
</gene>
<keyword evidence="2" id="KW-0479">Metal-binding</keyword>
<dbReference type="InterPro" id="IPR026992">
    <property type="entry name" value="DIOX_N"/>
</dbReference>
<dbReference type="GeneID" id="25322918"/>
<evidence type="ECO:0000259" key="4">
    <source>
        <dbReference type="PROSITE" id="PS51471"/>
    </source>
</evidence>
<dbReference type="SUPFAM" id="SSF51197">
    <property type="entry name" value="Clavaminate synthase-like"/>
    <property type="match status" value="1"/>
</dbReference>
<keyword evidence="2" id="KW-0560">Oxidoreductase</keyword>
<dbReference type="Pfam" id="PF03171">
    <property type="entry name" value="2OG-FeII_Oxy"/>
    <property type="match status" value="1"/>
</dbReference>
<feature type="region of interest" description="Disordered" evidence="3">
    <location>
        <begin position="1"/>
        <end position="23"/>
    </location>
</feature>
<dbReference type="STRING" id="348802.A0A0D2FKZ8"/>
<protein>
    <recommendedName>
        <fullName evidence="4">Fe2OG dioxygenase domain-containing protein</fullName>
    </recommendedName>
</protein>
<dbReference type="Proteomes" id="UP000054342">
    <property type="component" value="Unassembled WGS sequence"/>
</dbReference>